<evidence type="ECO:0000313" key="1">
    <source>
        <dbReference type="EMBL" id="KNZ51067.1"/>
    </source>
</evidence>
<comment type="caution">
    <text evidence="1">The sequence shown here is derived from an EMBL/GenBank/DDBJ whole genome shotgun (WGS) entry which is preliminary data.</text>
</comment>
<reference evidence="1 2" key="1">
    <citation type="submission" date="2015-08" db="EMBL/GenBank/DDBJ databases">
        <title>Next Generation Sequencing and Analysis of the Genome of Puccinia sorghi L Schw, the Causal Agent of Maize Common Rust.</title>
        <authorList>
            <person name="Rochi L."/>
            <person name="Burguener G."/>
            <person name="Darino M."/>
            <person name="Turjanski A."/>
            <person name="Kreff E."/>
            <person name="Dieguez M.J."/>
            <person name="Sacco F."/>
        </authorList>
    </citation>
    <scope>NUCLEOTIDE SEQUENCE [LARGE SCALE GENOMIC DNA]</scope>
    <source>
        <strain evidence="1 2">RO10H11247</strain>
    </source>
</reference>
<organism evidence="1 2">
    <name type="scientific">Puccinia sorghi</name>
    <dbReference type="NCBI Taxonomy" id="27349"/>
    <lineage>
        <taxon>Eukaryota</taxon>
        <taxon>Fungi</taxon>
        <taxon>Dikarya</taxon>
        <taxon>Basidiomycota</taxon>
        <taxon>Pucciniomycotina</taxon>
        <taxon>Pucciniomycetes</taxon>
        <taxon>Pucciniales</taxon>
        <taxon>Pucciniaceae</taxon>
        <taxon>Puccinia</taxon>
    </lineage>
</organism>
<dbReference type="EMBL" id="LAVV01009176">
    <property type="protein sequence ID" value="KNZ51067.1"/>
    <property type="molecule type" value="Genomic_DNA"/>
</dbReference>
<dbReference type="Proteomes" id="UP000037035">
    <property type="component" value="Unassembled WGS sequence"/>
</dbReference>
<proteinExistence type="predicted"/>
<protein>
    <submittedName>
        <fullName evidence="1">Uncharacterized protein</fullName>
    </submittedName>
</protein>
<dbReference type="OrthoDB" id="2504952at2759"/>
<dbReference type="AlphaFoldDB" id="A0A0L6US38"/>
<keyword evidence="2" id="KW-1185">Reference proteome</keyword>
<evidence type="ECO:0000313" key="2">
    <source>
        <dbReference type="Proteomes" id="UP000037035"/>
    </source>
</evidence>
<dbReference type="VEuPathDB" id="FungiDB:VP01_4106g2"/>
<gene>
    <name evidence="1" type="ORF">VP01_4106g2</name>
</gene>
<name>A0A0L6US38_9BASI</name>
<accession>A0A0L6US38</accession>
<sequence>MPPQDVPYLSAGLVCRNTGTFEPTAMPSSLFRMTLVDFRWLASILHEELEQDLLRRGDPLTVVERKPVSVG</sequence>